<evidence type="ECO:0000313" key="10">
    <source>
        <dbReference type="EMBL" id="BAQ25456.1"/>
    </source>
</evidence>
<dbReference type="SUPFAM" id="SSF53271">
    <property type="entry name" value="PRTase-like"/>
    <property type="match status" value="1"/>
</dbReference>
<dbReference type="EC" id="2.4.2.10" evidence="5"/>
<dbReference type="InterPro" id="IPR029057">
    <property type="entry name" value="PRTase-like"/>
</dbReference>
<evidence type="ECO:0000256" key="7">
    <source>
        <dbReference type="ARBA" id="ARBA00022679"/>
    </source>
</evidence>
<comment type="function">
    <text evidence="1">Catalyzes the transfer of a ribosyl phosphate group from 5-phosphoribose 1-diphosphate to orotate, leading to the formation of orotidine monophosphate (OMP).</text>
</comment>
<dbReference type="GO" id="GO:0004588">
    <property type="term" value="F:orotate phosphoribosyltransferase activity"/>
    <property type="evidence" value="ECO:0007669"/>
    <property type="project" value="UniProtKB-EC"/>
</dbReference>
<organism evidence="10">
    <name type="scientific">Diplonema papillatum</name>
    <dbReference type="NCBI Taxonomy" id="91374"/>
    <lineage>
        <taxon>Eukaryota</taxon>
        <taxon>Discoba</taxon>
        <taxon>Euglenozoa</taxon>
        <taxon>Diplonemea</taxon>
        <taxon>Diplonemidae</taxon>
        <taxon>Diplonema</taxon>
    </lineage>
</organism>
<dbReference type="FunFam" id="3.40.50.2020:FF:000008">
    <property type="entry name" value="Orotate phosphoribosyltransferase"/>
    <property type="match status" value="1"/>
</dbReference>
<dbReference type="HAMAP" id="MF_01208">
    <property type="entry name" value="PyrE"/>
    <property type="match status" value="1"/>
</dbReference>
<dbReference type="Gene3D" id="3.40.50.2020">
    <property type="match status" value="1"/>
</dbReference>
<dbReference type="InterPro" id="IPR023031">
    <property type="entry name" value="OPRT"/>
</dbReference>
<evidence type="ECO:0000256" key="2">
    <source>
        <dbReference type="ARBA" id="ARBA00004889"/>
    </source>
</evidence>
<dbReference type="OrthoDB" id="5553476at2759"/>
<dbReference type="UniPathway" id="UPA00070">
    <property type="reaction ID" value="UER00119"/>
</dbReference>
<reference evidence="10" key="1">
    <citation type="submission" date="2014-06" db="EMBL/GenBank/DDBJ databases">
        <title>Gluconeogenic compartmentalization in Diplonema papillatum.</title>
        <authorList>
            <person name="Nara T."/>
        </authorList>
    </citation>
    <scope>NUCLEOTIDE SEQUENCE</scope>
    <source>
        <strain evidence="10">ATCC 50162</strain>
    </source>
</reference>
<evidence type="ECO:0000256" key="1">
    <source>
        <dbReference type="ARBA" id="ARBA00003769"/>
    </source>
</evidence>
<accession>A0A0B6VT94</accession>
<comment type="subunit">
    <text evidence="4">Homodimer.</text>
</comment>
<evidence type="ECO:0000259" key="9">
    <source>
        <dbReference type="Pfam" id="PF00156"/>
    </source>
</evidence>
<dbReference type="InterPro" id="IPR000836">
    <property type="entry name" value="PRTase_dom"/>
</dbReference>
<dbReference type="CDD" id="cd06223">
    <property type="entry name" value="PRTases_typeI"/>
    <property type="match status" value="1"/>
</dbReference>
<protein>
    <recommendedName>
        <fullName evidence="5">orotate phosphoribosyltransferase</fullName>
        <ecNumber evidence="5">2.4.2.10</ecNumber>
    </recommendedName>
</protein>
<keyword evidence="6 10" id="KW-0328">Glycosyltransferase</keyword>
<comment type="pathway">
    <text evidence="2">Pyrimidine metabolism; UMP biosynthesis via de novo pathway; UMP from orotate: step 1/2.</text>
</comment>
<keyword evidence="7 10" id="KW-0808">Transferase</keyword>
<proteinExistence type="inferred from homology"/>
<feature type="domain" description="Phosphoribosyltransferase" evidence="9">
    <location>
        <begin position="49"/>
        <end position="181"/>
    </location>
</feature>
<dbReference type="PANTHER" id="PTHR46683">
    <property type="entry name" value="OROTATE PHOSPHORIBOSYLTRANSFERASE 1-RELATED"/>
    <property type="match status" value="1"/>
</dbReference>
<keyword evidence="8" id="KW-0665">Pyrimidine biosynthesis</keyword>
<evidence type="ECO:0000256" key="5">
    <source>
        <dbReference type="ARBA" id="ARBA00011971"/>
    </source>
</evidence>
<dbReference type="PANTHER" id="PTHR46683:SF1">
    <property type="entry name" value="OROTATE PHOSPHORIBOSYLTRANSFERASE 1-RELATED"/>
    <property type="match status" value="1"/>
</dbReference>
<dbReference type="AlphaFoldDB" id="A0A0B6VT94"/>
<evidence type="ECO:0000256" key="8">
    <source>
        <dbReference type="ARBA" id="ARBA00022975"/>
    </source>
</evidence>
<name>A0A0B6VT94_9EUGL</name>
<comment type="similarity">
    <text evidence="3">Belongs to the purine/pyrimidine phosphoribosyltransferase family. PyrE subfamily.</text>
</comment>
<dbReference type="EMBL" id="AB970499">
    <property type="protein sequence ID" value="BAQ25456.1"/>
    <property type="molecule type" value="Genomic_DNA"/>
</dbReference>
<evidence type="ECO:0000256" key="4">
    <source>
        <dbReference type="ARBA" id="ARBA00011738"/>
    </source>
</evidence>
<dbReference type="InterPro" id="IPR004467">
    <property type="entry name" value="Or_phspho_trans_dom"/>
</dbReference>
<dbReference type="GO" id="GO:0006207">
    <property type="term" value="P:'de novo' pyrimidine nucleobase biosynthetic process"/>
    <property type="evidence" value="ECO:0007669"/>
    <property type="project" value="TreeGrafter"/>
</dbReference>
<evidence type="ECO:0000256" key="6">
    <source>
        <dbReference type="ARBA" id="ARBA00022676"/>
    </source>
</evidence>
<dbReference type="GO" id="GO:0044205">
    <property type="term" value="P:'de novo' UMP biosynthetic process"/>
    <property type="evidence" value="ECO:0007669"/>
    <property type="project" value="UniProtKB-UniPathway"/>
</dbReference>
<dbReference type="GO" id="GO:0046132">
    <property type="term" value="P:pyrimidine ribonucleoside biosynthetic process"/>
    <property type="evidence" value="ECO:0007669"/>
    <property type="project" value="TreeGrafter"/>
</dbReference>
<sequence>MVLPHQKEMIELAESYGALKYGTFKLKSGRESPYFFNAGVFSDGGALARLGKVYATAIVNSGLEYDVIFGPAYKGITLGAVTATALYEMGINKPFTFNRKEAKDHGEGGNLVGAPLAGKKVLVVDDVITAGTAIRESKAIIEAAGGQICGVVVALDRQERGKETKASAIQEVRKEFGVDVHAVFTFSTVIAYLEGVNKNGEKTETINAMKAYKEQFGAEGL</sequence>
<dbReference type="GO" id="GO:0005737">
    <property type="term" value="C:cytoplasm"/>
    <property type="evidence" value="ECO:0007669"/>
    <property type="project" value="TreeGrafter"/>
</dbReference>
<dbReference type="Pfam" id="PF00156">
    <property type="entry name" value="Pribosyltran"/>
    <property type="match status" value="1"/>
</dbReference>
<evidence type="ECO:0000256" key="3">
    <source>
        <dbReference type="ARBA" id="ARBA00006340"/>
    </source>
</evidence>
<dbReference type="NCBIfam" id="TIGR00336">
    <property type="entry name" value="pyrE"/>
    <property type="match status" value="1"/>
</dbReference>